<dbReference type="InterPro" id="IPR023393">
    <property type="entry name" value="START-like_dom_sf"/>
</dbReference>
<name>A0A1J4NAR8_9ACTN</name>
<protein>
    <recommendedName>
        <fullName evidence="4">SRPBCC family protein</fullName>
    </recommendedName>
</protein>
<evidence type="ECO:0008006" key="4">
    <source>
        <dbReference type="Google" id="ProtNLM"/>
    </source>
</evidence>
<dbReference type="EMBL" id="JZDQ02000005">
    <property type="protein sequence ID" value="OIJ28039.1"/>
    <property type="molecule type" value="Genomic_DNA"/>
</dbReference>
<sequence length="185" mass="19582">MNKAALLAAGSGAALAAAGAYVGVVTGRITIDLGVGRRTRPLGPITLDIAAPRETVFAVAAAPYAERRPRAMEEKVEILAREGRALIVAHHTPVGLGLTATTVETVVLEEPDCIGFQLMRGPVPHVAETFVFEPTESGTRLTYTGELATDQWRLGGLWGDLVARSWVAAVAKSLDAIRAESERRA</sequence>
<dbReference type="InterPro" id="IPR019587">
    <property type="entry name" value="Polyketide_cyclase/dehydratase"/>
</dbReference>
<keyword evidence="1" id="KW-0732">Signal</keyword>
<organism evidence="2 3">
    <name type="scientific">Nocardioides luteus</name>
    <dbReference type="NCBI Taxonomy" id="1844"/>
    <lineage>
        <taxon>Bacteria</taxon>
        <taxon>Bacillati</taxon>
        <taxon>Actinomycetota</taxon>
        <taxon>Actinomycetes</taxon>
        <taxon>Propionibacteriales</taxon>
        <taxon>Nocardioidaceae</taxon>
        <taxon>Nocardioides</taxon>
    </lineage>
</organism>
<proteinExistence type="predicted"/>
<accession>A0A1J4NAR8</accession>
<gene>
    <name evidence="2" type="ORF">UG56_004890</name>
</gene>
<feature type="chain" id="PRO_5038676070" description="SRPBCC family protein" evidence="1">
    <location>
        <begin position="17"/>
        <end position="185"/>
    </location>
</feature>
<comment type="caution">
    <text evidence="2">The sequence shown here is derived from an EMBL/GenBank/DDBJ whole genome shotgun (WGS) entry which is preliminary data.</text>
</comment>
<dbReference type="CDD" id="cd07812">
    <property type="entry name" value="SRPBCC"/>
    <property type="match status" value="1"/>
</dbReference>
<dbReference type="OrthoDB" id="3829922at2"/>
<keyword evidence="3" id="KW-1185">Reference proteome</keyword>
<evidence type="ECO:0000313" key="3">
    <source>
        <dbReference type="Proteomes" id="UP000033772"/>
    </source>
</evidence>
<dbReference type="Pfam" id="PF10604">
    <property type="entry name" value="Polyketide_cyc2"/>
    <property type="match status" value="1"/>
</dbReference>
<dbReference type="AlphaFoldDB" id="A0A1J4NAR8"/>
<dbReference type="SUPFAM" id="SSF55961">
    <property type="entry name" value="Bet v1-like"/>
    <property type="match status" value="1"/>
</dbReference>
<evidence type="ECO:0000256" key="1">
    <source>
        <dbReference type="SAM" id="SignalP"/>
    </source>
</evidence>
<reference evidence="2" key="1">
    <citation type="submission" date="2016-10" db="EMBL/GenBank/DDBJ databases">
        <title>Draft Genome Sequence of Nocardioides luteus Strain BAFB, an Alkane-Degrading Bacterium Isolated from JP-7 Polluted Soil.</title>
        <authorList>
            <person name="Brown L."/>
            <person name="Ruiz O.N."/>
            <person name="Gunasekera T."/>
        </authorList>
    </citation>
    <scope>NUCLEOTIDE SEQUENCE [LARGE SCALE GENOMIC DNA]</scope>
    <source>
        <strain evidence="2">BAFB</strain>
    </source>
</reference>
<feature type="signal peptide" evidence="1">
    <location>
        <begin position="1"/>
        <end position="16"/>
    </location>
</feature>
<evidence type="ECO:0000313" key="2">
    <source>
        <dbReference type="EMBL" id="OIJ28039.1"/>
    </source>
</evidence>
<dbReference type="Proteomes" id="UP000033772">
    <property type="component" value="Unassembled WGS sequence"/>
</dbReference>
<dbReference type="Gene3D" id="3.30.530.20">
    <property type="match status" value="1"/>
</dbReference>